<dbReference type="InterPro" id="IPR010057">
    <property type="entry name" value="Transcription_activator_Rgg_C"/>
</dbReference>
<dbReference type="InterPro" id="IPR053163">
    <property type="entry name" value="HTH-type_regulator_Rgg"/>
</dbReference>
<keyword evidence="3" id="KW-1185">Reference proteome</keyword>
<dbReference type="SUPFAM" id="SSF47413">
    <property type="entry name" value="lambda repressor-like DNA-binding domains"/>
    <property type="match status" value="1"/>
</dbReference>
<sequence length="280" mass="32679">MTVEQELGQFYKKTRKKRNYTQRDAASPYCDHTLISRFEKGETMLGADKLLLAINGLDMTPTEFFVSHGNYQPNRLQIFDQKMGRYIMAGDTEGLKNLLKPNSKVKEDKLFNILIKCAIYDTSDEMLLTKADRKYAEDYFEKIEQWTLFDVSFFAKCLEALDDDEAFDIGQDILENHKFSSILSGNAEVTKKTLVNLYVHLICHGSHRRAERLKDKFDDFLTEWDMEEKILLHFFENVSFYKQGKSPELLKEIQDDIQTLEKFGATGMAKRIAMFIEKYC</sequence>
<reference evidence="2 3" key="1">
    <citation type="submission" date="2020-02" db="EMBL/GenBank/DDBJ databases">
        <title>Draft genome sequence of Lactococcus sp. Hs30E4-3.</title>
        <authorList>
            <person name="Noda S."/>
            <person name="Yuki M."/>
            <person name="Ohkuma M."/>
        </authorList>
    </citation>
    <scope>NUCLEOTIDE SEQUENCE [LARGE SCALE GENOMIC DNA]</scope>
    <source>
        <strain evidence="2 3">Hs30E4-3</strain>
    </source>
</reference>
<feature type="domain" description="HTH cro/C1-type" evidence="1">
    <location>
        <begin position="12"/>
        <end position="64"/>
    </location>
</feature>
<dbReference type="Proteomes" id="UP000480303">
    <property type="component" value="Unassembled WGS sequence"/>
</dbReference>
<dbReference type="PANTHER" id="PTHR37038">
    <property type="entry name" value="TRANSCRIPTIONAL REGULATOR-RELATED"/>
    <property type="match status" value="1"/>
</dbReference>
<protein>
    <submittedName>
        <fullName evidence="2">Transcriptional regulator</fullName>
    </submittedName>
</protein>
<comment type="caution">
    <text evidence="2">The sequence shown here is derived from an EMBL/GenBank/DDBJ whole genome shotgun (WGS) entry which is preliminary data.</text>
</comment>
<dbReference type="Pfam" id="PF21259">
    <property type="entry name" value="Rgg_C"/>
    <property type="match status" value="1"/>
</dbReference>
<dbReference type="Gene3D" id="1.25.40.10">
    <property type="entry name" value="Tetratricopeptide repeat domain"/>
    <property type="match status" value="1"/>
</dbReference>
<evidence type="ECO:0000313" key="2">
    <source>
        <dbReference type="EMBL" id="GFH43426.1"/>
    </source>
</evidence>
<dbReference type="RefSeq" id="WP_172209862.1">
    <property type="nucleotide sequence ID" value="NZ_BLLI01000095.1"/>
</dbReference>
<dbReference type="CDD" id="cd00093">
    <property type="entry name" value="HTH_XRE"/>
    <property type="match status" value="1"/>
</dbReference>
<dbReference type="PROSITE" id="PS50943">
    <property type="entry name" value="HTH_CROC1"/>
    <property type="match status" value="1"/>
</dbReference>
<evidence type="ECO:0000313" key="3">
    <source>
        <dbReference type="Proteomes" id="UP000480303"/>
    </source>
</evidence>
<dbReference type="AlphaFoldDB" id="A0A6A0BF71"/>
<dbReference type="GO" id="GO:0003677">
    <property type="term" value="F:DNA binding"/>
    <property type="evidence" value="ECO:0007669"/>
    <property type="project" value="InterPro"/>
</dbReference>
<dbReference type="InterPro" id="IPR010982">
    <property type="entry name" value="Lambda_DNA-bd_dom_sf"/>
</dbReference>
<dbReference type="EMBL" id="BLLI01000095">
    <property type="protein sequence ID" value="GFH43426.1"/>
    <property type="molecule type" value="Genomic_DNA"/>
</dbReference>
<accession>A0A6A0BF71</accession>
<dbReference type="InterPro" id="IPR011990">
    <property type="entry name" value="TPR-like_helical_dom_sf"/>
</dbReference>
<dbReference type="NCBIfam" id="TIGR01716">
    <property type="entry name" value="RGG_Cterm"/>
    <property type="match status" value="1"/>
</dbReference>
<name>A0A6A0BF71_9LACT</name>
<organism evidence="2 3">
    <name type="scientific">Pseudolactococcus hodotermopsidis</name>
    <dbReference type="NCBI Taxonomy" id="2709157"/>
    <lineage>
        <taxon>Bacteria</taxon>
        <taxon>Bacillati</taxon>
        <taxon>Bacillota</taxon>
        <taxon>Bacilli</taxon>
        <taxon>Lactobacillales</taxon>
        <taxon>Streptococcaceae</taxon>
        <taxon>Pseudolactococcus</taxon>
    </lineage>
</organism>
<gene>
    <name evidence="2" type="ORF">Hs30E_19770</name>
</gene>
<dbReference type="PANTHER" id="PTHR37038:SF12">
    <property type="entry name" value="TRANSCRIPTIONAL REGULATOR"/>
    <property type="match status" value="1"/>
</dbReference>
<proteinExistence type="predicted"/>
<dbReference type="InterPro" id="IPR001387">
    <property type="entry name" value="Cro/C1-type_HTH"/>
</dbReference>
<evidence type="ECO:0000259" key="1">
    <source>
        <dbReference type="PROSITE" id="PS50943"/>
    </source>
</evidence>